<reference evidence="1" key="2">
    <citation type="submission" date="2014-03" db="EMBL/GenBank/DDBJ databases">
        <title>Candidatus Competibacter-lineage genomes retrieved from metagenomes reveal functional metabolic diversity.</title>
        <authorList>
            <person name="McIlroy S.J."/>
            <person name="Albertsen M."/>
            <person name="Andresen E.K."/>
            <person name="Saunders A.M."/>
            <person name="Kristiansen R."/>
            <person name="Stokholm-Bjerregaard M."/>
            <person name="Nielsen K.L."/>
            <person name="Nielsen P.H."/>
        </authorList>
    </citation>
    <scope>NUCLEOTIDE SEQUENCE</scope>
    <source>
        <strain evidence="1">Run_A_D11</strain>
    </source>
</reference>
<name>W6M7Y0_9GAMM</name>
<dbReference type="AlphaFoldDB" id="W6M7Y0"/>
<evidence type="ECO:0000313" key="2">
    <source>
        <dbReference type="Proteomes" id="UP000035760"/>
    </source>
</evidence>
<dbReference type="EMBL" id="CBTJ020000041">
    <property type="protein sequence ID" value="CDI02709.1"/>
    <property type="molecule type" value="Genomic_DNA"/>
</dbReference>
<keyword evidence="2" id="KW-1185">Reference proteome</keyword>
<accession>W6M7Y0</accession>
<comment type="caution">
    <text evidence="1">The sequence shown here is derived from an EMBL/GenBank/DDBJ whole genome shotgun (WGS) entry which is preliminary data.</text>
</comment>
<protein>
    <recommendedName>
        <fullName evidence="3">DUF4230 domain-containing protein</fullName>
    </recommendedName>
</protein>
<sequence>MRLYLILFVLGCGIATGLTYSLMNGRLSNAYAMVSTLEKEVSRKESELLGYTKYTSYLTIGKQSLAEQMKLLSATMVREESVTQVIEKSLLGLPSNGTVAIWYSVEYSFGFDLQPDSYDVQPTDSGIEIRVKKPALVATPAVTNLRYKILAGGLFTDEQSAVLRLYEEASQTAKQQGEALASDPAVVALCEKRLAAFLHDFLAKQPGVKIVPQITVTYQ</sequence>
<dbReference type="Proteomes" id="UP000035760">
    <property type="component" value="Unassembled WGS sequence"/>
</dbReference>
<gene>
    <name evidence="1" type="ORF">BN873_340085</name>
</gene>
<evidence type="ECO:0000313" key="1">
    <source>
        <dbReference type="EMBL" id="CDI02709.1"/>
    </source>
</evidence>
<proteinExistence type="predicted"/>
<evidence type="ECO:0008006" key="3">
    <source>
        <dbReference type="Google" id="ProtNLM"/>
    </source>
</evidence>
<reference evidence="1" key="1">
    <citation type="submission" date="2013-07" db="EMBL/GenBank/DDBJ databases">
        <authorList>
            <person name="McIlroy S."/>
        </authorList>
    </citation>
    <scope>NUCLEOTIDE SEQUENCE [LARGE SCALE GENOMIC DNA]</scope>
    <source>
        <strain evidence="1">Run_A_D11</strain>
    </source>
</reference>
<organism evidence="1 2">
    <name type="scientific">Candidatus Competibacter denitrificans Run_A_D11</name>
    <dbReference type="NCBI Taxonomy" id="1400863"/>
    <lineage>
        <taxon>Bacteria</taxon>
        <taxon>Pseudomonadati</taxon>
        <taxon>Pseudomonadota</taxon>
        <taxon>Gammaproteobacteria</taxon>
        <taxon>Candidatus Competibacteraceae</taxon>
        <taxon>Candidatus Competibacter</taxon>
    </lineage>
</organism>
<dbReference type="RefSeq" id="WP_053085287.1">
    <property type="nucleotide sequence ID" value="NZ_CBTJ020000041.1"/>
</dbReference>
<dbReference type="STRING" id="1400863.BN873_340085"/>